<keyword evidence="5" id="KW-0378">Hydrolase</keyword>
<evidence type="ECO:0000256" key="5">
    <source>
        <dbReference type="ARBA" id="ARBA00022801"/>
    </source>
</evidence>
<evidence type="ECO:0008006" key="12">
    <source>
        <dbReference type="Google" id="ProtNLM"/>
    </source>
</evidence>
<organism evidence="10 11">
    <name type="scientific">Nothophoma quercina</name>
    <dbReference type="NCBI Taxonomy" id="749835"/>
    <lineage>
        <taxon>Eukaryota</taxon>
        <taxon>Fungi</taxon>
        <taxon>Dikarya</taxon>
        <taxon>Ascomycota</taxon>
        <taxon>Pezizomycotina</taxon>
        <taxon>Dothideomycetes</taxon>
        <taxon>Pleosporomycetidae</taxon>
        <taxon>Pleosporales</taxon>
        <taxon>Pleosporineae</taxon>
        <taxon>Didymellaceae</taxon>
        <taxon>Nothophoma</taxon>
    </lineage>
</organism>
<dbReference type="InterPro" id="IPR010347">
    <property type="entry name" value="Tdp1"/>
</dbReference>
<evidence type="ECO:0000256" key="1">
    <source>
        <dbReference type="ARBA" id="ARBA00004123"/>
    </source>
</evidence>
<evidence type="ECO:0000256" key="4">
    <source>
        <dbReference type="ARBA" id="ARBA00022763"/>
    </source>
</evidence>
<evidence type="ECO:0000313" key="10">
    <source>
        <dbReference type="EMBL" id="KAL1605930.1"/>
    </source>
</evidence>
<feature type="region of interest" description="Disordered" evidence="9">
    <location>
        <begin position="207"/>
        <end position="252"/>
    </location>
</feature>
<sequence length="305" mass="33990">MISKDWTNMTQAVWRSPLLPLSSDSVPNPGPHAIGSGNRFQVDLLRYLSNYEKRLRRLTEQLVLYDFSAVRAAFLGSAPSRQVASAAKSTPQTSLGWLGLQQILRSEPRQEAHRGPAAPHIKTYIRFKDTQHKSIDWALLTSANLSKQAWGDVVNKQGEVRIQSYETGVLVWPDLFAEPGCEVSMVPTFGKDVPEAADVAANTMLDDKQGVAKIGDGEDDEETEDENGGDETEDENEPVHNRDKARLDGSNVPVRNDKKEIVVGLRMPYDLPLSSYSATDKPWCATQQYTEPDWKGRAWGGFHPR</sequence>
<evidence type="ECO:0000313" key="11">
    <source>
        <dbReference type="Proteomes" id="UP001521222"/>
    </source>
</evidence>
<accession>A0ABR3RNC3</accession>
<evidence type="ECO:0000256" key="6">
    <source>
        <dbReference type="ARBA" id="ARBA00022839"/>
    </source>
</evidence>
<proteinExistence type="inferred from homology"/>
<comment type="subcellular location">
    <subcellularLocation>
        <location evidence="1">Nucleus</location>
    </subcellularLocation>
</comment>
<dbReference type="SUPFAM" id="SSF56024">
    <property type="entry name" value="Phospholipase D/nuclease"/>
    <property type="match status" value="2"/>
</dbReference>
<keyword evidence="11" id="KW-1185">Reference proteome</keyword>
<dbReference type="PANTHER" id="PTHR12415:SF0">
    <property type="entry name" value="TYROSYL-DNA PHOSPHODIESTERASE 1"/>
    <property type="match status" value="1"/>
</dbReference>
<feature type="compositionally biased region" description="Basic and acidic residues" evidence="9">
    <location>
        <begin position="237"/>
        <end position="247"/>
    </location>
</feature>
<evidence type="ECO:0000256" key="7">
    <source>
        <dbReference type="ARBA" id="ARBA00023204"/>
    </source>
</evidence>
<gene>
    <name evidence="10" type="ORF">SLS59_003052</name>
</gene>
<keyword evidence="4" id="KW-0227">DNA damage</keyword>
<comment type="similarity">
    <text evidence="2">Belongs to the tyrosyl-DNA phosphodiesterase family.</text>
</comment>
<keyword evidence="8" id="KW-0539">Nucleus</keyword>
<keyword evidence="7" id="KW-0234">DNA repair</keyword>
<dbReference type="EMBL" id="JAKIXB020000008">
    <property type="protein sequence ID" value="KAL1605930.1"/>
    <property type="molecule type" value="Genomic_DNA"/>
</dbReference>
<reference evidence="10 11" key="1">
    <citation type="submission" date="2024-02" db="EMBL/GenBank/DDBJ databases">
        <title>De novo assembly and annotation of 12 fungi associated with fruit tree decline syndrome in Ontario, Canada.</title>
        <authorList>
            <person name="Sulman M."/>
            <person name="Ellouze W."/>
            <person name="Ilyukhin E."/>
        </authorList>
    </citation>
    <scope>NUCLEOTIDE SEQUENCE [LARGE SCALE GENOMIC DNA]</scope>
    <source>
        <strain evidence="10 11">M97-236</strain>
    </source>
</reference>
<evidence type="ECO:0000256" key="3">
    <source>
        <dbReference type="ARBA" id="ARBA00022722"/>
    </source>
</evidence>
<dbReference type="PANTHER" id="PTHR12415">
    <property type="entry name" value="TYROSYL-DNA PHOSPHODIESTERASE 1"/>
    <property type="match status" value="1"/>
</dbReference>
<evidence type="ECO:0000256" key="8">
    <source>
        <dbReference type="ARBA" id="ARBA00023242"/>
    </source>
</evidence>
<dbReference type="Pfam" id="PF06087">
    <property type="entry name" value="Tyr-DNA_phospho"/>
    <property type="match status" value="2"/>
</dbReference>
<evidence type="ECO:0000256" key="2">
    <source>
        <dbReference type="ARBA" id="ARBA00010205"/>
    </source>
</evidence>
<keyword evidence="3" id="KW-0540">Nuclease</keyword>
<dbReference type="Gene3D" id="3.30.870.10">
    <property type="entry name" value="Endonuclease Chain A"/>
    <property type="match status" value="2"/>
</dbReference>
<protein>
    <recommendedName>
        <fullName evidence="12">Tyrosyl-DNA phosphodiesterase 1</fullName>
    </recommendedName>
</protein>
<keyword evidence="6" id="KW-0269">Exonuclease</keyword>
<dbReference type="Proteomes" id="UP001521222">
    <property type="component" value="Unassembled WGS sequence"/>
</dbReference>
<comment type="caution">
    <text evidence="10">The sequence shown here is derived from an EMBL/GenBank/DDBJ whole genome shotgun (WGS) entry which is preliminary data.</text>
</comment>
<evidence type="ECO:0000256" key="9">
    <source>
        <dbReference type="SAM" id="MobiDB-lite"/>
    </source>
</evidence>
<feature type="compositionally biased region" description="Acidic residues" evidence="9">
    <location>
        <begin position="217"/>
        <end position="236"/>
    </location>
</feature>
<name>A0ABR3RNC3_9PLEO</name>